<dbReference type="RefSeq" id="WP_378139580.1">
    <property type="nucleotide sequence ID" value="NZ_JBHSEF010000009.1"/>
</dbReference>
<sequence length="69" mass="7620">MTKKSPDTERTQLQNEEHEKHPVGNAKDAFDRAQAGVPDTAGMKAKELGGAILLIVLLLIGFGIYQYFF</sequence>
<evidence type="ECO:0000313" key="3">
    <source>
        <dbReference type="EMBL" id="MFC4353812.1"/>
    </source>
</evidence>
<feature type="transmembrane region" description="Helical" evidence="2">
    <location>
        <begin position="48"/>
        <end position="68"/>
    </location>
</feature>
<dbReference type="Proteomes" id="UP001595733">
    <property type="component" value="Unassembled WGS sequence"/>
</dbReference>
<gene>
    <name evidence="3" type="ORF">ACFO0S_01865</name>
</gene>
<proteinExistence type="predicted"/>
<dbReference type="EMBL" id="JBHSEF010000009">
    <property type="protein sequence ID" value="MFC4353812.1"/>
    <property type="molecule type" value="Genomic_DNA"/>
</dbReference>
<dbReference type="InterPro" id="IPR045946">
    <property type="entry name" value="DUF6366"/>
</dbReference>
<name>A0ABV8UR90_9BACL</name>
<feature type="region of interest" description="Disordered" evidence="1">
    <location>
        <begin position="1"/>
        <end position="30"/>
    </location>
</feature>
<organism evidence="3 4">
    <name type="scientific">Chryseomicrobium palamuruense</name>
    <dbReference type="NCBI Taxonomy" id="682973"/>
    <lineage>
        <taxon>Bacteria</taxon>
        <taxon>Bacillati</taxon>
        <taxon>Bacillota</taxon>
        <taxon>Bacilli</taxon>
        <taxon>Bacillales</taxon>
        <taxon>Caryophanaceae</taxon>
        <taxon>Chryseomicrobium</taxon>
    </lineage>
</organism>
<feature type="compositionally biased region" description="Basic and acidic residues" evidence="1">
    <location>
        <begin position="1"/>
        <end position="22"/>
    </location>
</feature>
<comment type="caution">
    <text evidence="3">The sequence shown here is derived from an EMBL/GenBank/DDBJ whole genome shotgun (WGS) entry which is preliminary data.</text>
</comment>
<keyword evidence="2" id="KW-1133">Transmembrane helix</keyword>
<accession>A0ABV8UR90</accession>
<evidence type="ECO:0000256" key="1">
    <source>
        <dbReference type="SAM" id="MobiDB-lite"/>
    </source>
</evidence>
<keyword evidence="4" id="KW-1185">Reference proteome</keyword>
<keyword evidence="2" id="KW-0812">Transmembrane</keyword>
<dbReference type="Pfam" id="PF19893">
    <property type="entry name" value="DUF6366"/>
    <property type="match status" value="1"/>
</dbReference>
<reference evidence="4" key="1">
    <citation type="journal article" date="2019" name="Int. J. Syst. Evol. Microbiol.">
        <title>The Global Catalogue of Microorganisms (GCM) 10K type strain sequencing project: providing services to taxonomists for standard genome sequencing and annotation.</title>
        <authorList>
            <consortium name="The Broad Institute Genomics Platform"/>
            <consortium name="The Broad Institute Genome Sequencing Center for Infectious Disease"/>
            <person name="Wu L."/>
            <person name="Ma J."/>
        </authorList>
    </citation>
    <scope>NUCLEOTIDE SEQUENCE [LARGE SCALE GENOMIC DNA]</scope>
    <source>
        <strain evidence="4">CCUG 50353</strain>
    </source>
</reference>
<evidence type="ECO:0000313" key="4">
    <source>
        <dbReference type="Proteomes" id="UP001595733"/>
    </source>
</evidence>
<protein>
    <submittedName>
        <fullName evidence="3">DUF6366 family protein</fullName>
    </submittedName>
</protein>
<keyword evidence="2" id="KW-0472">Membrane</keyword>
<evidence type="ECO:0000256" key="2">
    <source>
        <dbReference type="SAM" id="Phobius"/>
    </source>
</evidence>